<sequence>MSRIYYVLMIVFTDEEMPIPEIDKKIGKIILIDKKLPDNIIDYKVMESSKEL</sequence>
<proteinExistence type="predicted"/>
<evidence type="ECO:0000313" key="1">
    <source>
        <dbReference type="EMBL" id="QJA52904.1"/>
    </source>
</evidence>
<name>A0A6H1ZZA5_9ZZZZ</name>
<accession>A0A6H1ZZA5</accession>
<reference evidence="1" key="1">
    <citation type="submission" date="2020-03" db="EMBL/GenBank/DDBJ databases">
        <title>The deep terrestrial virosphere.</title>
        <authorList>
            <person name="Holmfeldt K."/>
            <person name="Nilsson E."/>
            <person name="Simone D."/>
            <person name="Lopez-Fernandez M."/>
            <person name="Wu X."/>
            <person name="de Brujin I."/>
            <person name="Lundin D."/>
            <person name="Andersson A."/>
            <person name="Bertilsson S."/>
            <person name="Dopson M."/>
        </authorList>
    </citation>
    <scope>NUCLEOTIDE SEQUENCE</scope>
    <source>
        <strain evidence="1">TM448A03070</strain>
    </source>
</reference>
<protein>
    <submittedName>
        <fullName evidence="1">Uncharacterized protein</fullName>
    </submittedName>
</protein>
<dbReference type="EMBL" id="MT144377">
    <property type="protein sequence ID" value="QJA52904.1"/>
    <property type="molecule type" value="Genomic_DNA"/>
</dbReference>
<dbReference type="AlphaFoldDB" id="A0A6H1ZZA5"/>
<gene>
    <name evidence="1" type="ORF">TM448A03070_0008</name>
</gene>
<organism evidence="1">
    <name type="scientific">viral metagenome</name>
    <dbReference type="NCBI Taxonomy" id="1070528"/>
    <lineage>
        <taxon>unclassified sequences</taxon>
        <taxon>metagenomes</taxon>
        <taxon>organismal metagenomes</taxon>
    </lineage>
</organism>